<name>A0A4D6M8H7_VIGUN</name>
<dbReference type="Proteomes" id="UP000501690">
    <property type="component" value="Linkage Group LG6"/>
</dbReference>
<dbReference type="AlphaFoldDB" id="A0A4D6M8H7"/>
<accession>A0A4D6M8H7</accession>
<evidence type="ECO:0000313" key="2">
    <source>
        <dbReference type="Proteomes" id="UP000501690"/>
    </source>
</evidence>
<sequence length="79" mass="8662">MAQHGKKTVNLFQSLRNELAEEVKKFGEPKVPNLKEPLVDLRAPNSGKRKVVSPTYKGVGKERKKFKAELLGPGSSTGS</sequence>
<gene>
    <name evidence="1" type="ORF">DEO72_LG6g1129</name>
</gene>
<reference evidence="1 2" key="1">
    <citation type="submission" date="2019-04" db="EMBL/GenBank/DDBJ databases">
        <title>An improved genome assembly and genetic linkage map for asparagus bean, Vigna unguiculata ssp. sesquipedialis.</title>
        <authorList>
            <person name="Xia Q."/>
            <person name="Zhang R."/>
            <person name="Dong Y."/>
        </authorList>
    </citation>
    <scope>NUCLEOTIDE SEQUENCE [LARGE SCALE GENOMIC DNA]</scope>
    <source>
        <tissue evidence="1">Leaf</tissue>
    </source>
</reference>
<organism evidence="1 2">
    <name type="scientific">Vigna unguiculata</name>
    <name type="common">Cowpea</name>
    <dbReference type="NCBI Taxonomy" id="3917"/>
    <lineage>
        <taxon>Eukaryota</taxon>
        <taxon>Viridiplantae</taxon>
        <taxon>Streptophyta</taxon>
        <taxon>Embryophyta</taxon>
        <taxon>Tracheophyta</taxon>
        <taxon>Spermatophyta</taxon>
        <taxon>Magnoliopsida</taxon>
        <taxon>eudicotyledons</taxon>
        <taxon>Gunneridae</taxon>
        <taxon>Pentapetalae</taxon>
        <taxon>rosids</taxon>
        <taxon>fabids</taxon>
        <taxon>Fabales</taxon>
        <taxon>Fabaceae</taxon>
        <taxon>Papilionoideae</taxon>
        <taxon>50 kb inversion clade</taxon>
        <taxon>NPAAA clade</taxon>
        <taxon>indigoferoid/millettioid clade</taxon>
        <taxon>Phaseoleae</taxon>
        <taxon>Vigna</taxon>
    </lineage>
</organism>
<evidence type="ECO:0000313" key="1">
    <source>
        <dbReference type="EMBL" id="QCD96426.1"/>
    </source>
</evidence>
<protein>
    <submittedName>
        <fullName evidence="1">Uncharacterized protein</fullName>
    </submittedName>
</protein>
<proteinExistence type="predicted"/>
<dbReference type="EMBL" id="CP039350">
    <property type="protein sequence ID" value="QCD96426.1"/>
    <property type="molecule type" value="Genomic_DNA"/>
</dbReference>
<keyword evidence="2" id="KW-1185">Reference proteome</keyword>